<dbReference type="OMA" id="CYMKSSA"/>
<dbReference type="Proteomes" id="UP000000311">
    <property type="component" value="Unassembled WGS sequence"/>
</dbReference>
<evidence type="ECO:0000256" key="1">
    <source>
        <dbReference type="SAM" id="Phobius"/>
    </source>
</evidence>
<dbReference type="InParanoid" id="E2AG18"/>
<dbReference type="EMBL" id="GL439206">
    <property type="protein sequence ID" value="EFN67628.1"/>
    <property type="molecule type" value="Genomic_DNA"/>
</dbReference>
<keyword evidence="1" id="KW-0812">Transmembrane</keyword>
<feature type="transmembrane region" description="Helical" evidence="1">
    <location>
        <begin position="50"/>
        <end position="66"/>
    </location>
</feature>
<dbReference type="AlphaFoldDB" id="E2AG18"/>
<keyword evidence="3" id="KW-1185">Reference proteome</keyword>
<organism evidence="3">
    <name type="scientific">Camponotus floridanus</name>
    <name type="common">Florida carpenter ant</name>
    <dbReference type="NCBI Taxonomy" id="104421"/>
    <lineage>
        <taxon>Eukaryota</taxon>
        <taxon>Metazoa</taxon>
        <taxon>Ecdysozoa</taxon>
        <taxon>Arthropoda</taxon>
        <taxon>Hexapoda</taxon>
        <taxon>Insecta</taxon>
        <taxon>Pterygota</taxon>
        <taxon>Neoptera</taxon>
        <taxon>Endopterygota</taxon>
        <taxon>Hymenoptera</taxon>
        <taxon>Apocrita</taxon>
        <taxon>Aculeata</taxon>
        <taxon>Formicoidea</taxon>
        <taxon>Formicidae</taxon>
        <taxon>Formicinae</taxon>
        <taxon>Camponotus</taxon>
    </lineage>
</organism>
<evidence type="ECO:0000313" key="2">
    <source>
        <dbReference type="EMBL" id="EFN67628.1"/>
    </source>
</evidence>
<reference evidence="2 3" key="1">
    <citation type="journal article" date="2010" name="Science">
        <title>Genomic comparison of the ants Camponotus floridanus and Harpegnathos saltator.</title>
        <authorList>
            <person name="Bonasio R."/>
            <person name="Zhang G."/>
            <person name="Ye C."/>
            <person name="Mutti N.S."/>
            <person name="Fang X."/>
            <person name="Qin N."/>
            <person name="Donahue G."/>
            <person name="Yang P."/>
            <person name="Li Q."/>
            <person name="Li C."/>
            <person name="Zhang P."/>
            <person name="Huang Z."/>
            <person name="Berger S.L."/>
            <person name="Reinberg D."/>
            <person name="Wang J."/>
            <person name="Liebig J."/>
        </authorList>
    </citation>
    <scope>NUCLEOTIDE SEQUENCE [LARGE SCALE GENOMIC DNA]</scope>
    <source>
        <strain evidence="3">C129</strain>
    </source>
</reference>
<sequence>MYERIASNWAFGQYSLLDSTNFLPFFPNLWNKQAIGSRYSNDTKVRDTDVLVGYLILFWVILYFLYEKCFNSLFRRMRFPLIQRSRIIKAAWNCGFCFGSVCYMKSSATQILNFTSQDLGITYQELGLALHKSFYFHQAGIDILCYGAWMKGCANLLFASFILNPYQQKMYLYLYYVPIYMLWSEEVEYARTEPGLWLWFAAECLDSVWLRLIGHAKATHWLEICLFPPPTQEAIELAGIHKRHKESLKKFSNKTHAAKRIELWQTLVCAMAIKKKIKRIRQAKNNVDVSTEDSKNTELQETNILNDELEED</sequence>
<accession>E2AG18</accession>
<proteinExistence type="predicted"/>
<name>E2AG18_CAMFO</name>
<keyword evidence="1" id="KW-0472">Membrane</keyword>
<protein>
    <submittedName>
        <fullName evidence="2">Uncharacterized protein</fullName>
    </submittedName>
</protein>
<keyword evidence="1" id="KW-1133">Transmembrane helix</keyword>
<gene>
    <name evidence="2" type="ORF">EAG_01885</name>
</gene>
<dbReference type="OrthoDB" id="7627565at2759"/>
<evidence type="ECO:0000313" key="3">
    <source>
        <dbReference type="Proteomes" id="UP000000311"/>
    </source>
</evidence>